<evidence type="ECO:0000313" key="3">
    <source>
        <dbReference type="Proteomes" id="UP000726737"/>
    </source>
</evidence>
<proteinExistence type="predicted"/>
<organism evidence="2 3">
    <name type="scientific">Mortierella polycephala</name>
    <dbReference type="NCBI Taxonomy" id="41804"/>
    <lineage>
        <taxon>Eukaryota</taxon>
        <taxon>Fungi</taxon>
        <taxon>Fungi incertae sedis</taxon>
        <taxon>Mucoromycota</taxon>
        <taxon>Mortierellomycotina</taxon>
        <taxon>Mortierellomycetes</taxon>
        <taxon>Mortierellales</taxon>
        <taxon>Mortierellaceae</taxon>
        <taxon>Mortierella</taxon>
    </lineage>
</organism>
<feature type="region of interest" description="Disordered" evidence="1">
    <location>
        <begin position="27"/>
        <end position="79"/>
    </location>
</feature>
<feature type="non-terminal residue" evidence="2">
    <location>
        <position position="1"/>
    </location>
</feature>
<dbReference type="Proteomes" id="UP000726737">
    <property type="component" value="Unassembled WGS sequence"/>
</dbReference>
<evidence type="ECO:0000313" key="2">
    <source>
        <dbReference type="EMBL" id="KAG0247136.1"/>
    </source>
</evidence>
<comment type="caution">
    <text evidence="2">The sequence shown here is derived from an EMBL/GenBank/DDBJ whole genome shotgun (WGS) entry which is preliminary data.</text>
</comment>
<accession>A0A9P6PK21</accession>
<keyword evidence="3" id="KW-1185">Reference proteome</keyword>
<name>A0A9P6PK21_9FUNG</name>
<evidence type="ECO:0000256" key="1">
    <source>
        <dbReference type="SAM" id="MobiDB-lite"/>
    </source>
</evidence>
<dbReference type="AlphaFoldDB" id="A0A9P6PK21"/>
<sequence>SSQTFNRYRTIDRPVLLDRPALETVIDEATETSVMDDGTETSAMDDGMETSAIDEATETAATQPSALPKKTPCRRPRYS</sequence>
<reference evidence="2" key="1">
    <citation type="journal article" date="2020" name="Fungal Divers.">
        <title>Resolving the Mortierellaceae phylogeny through synthesis of multi-gene phylogenetics and phylogenomics.</title>
        <authorList>
            <person name="Vandepol N."/>
            <person name="Liber J."/>
            <person name="Desiro A."/>
            <person name="Na H."/>
            <person name="Kennedy M."/>
            <person name="Barry K."/>
            <person name="Grigoriev I.V."/>
            <person name="Miller A.N."/>
            <person name="O'Donnell K."/>
            <person name="Stajich J.E."/>
            <person name="Bonito G."/>
        </authorList>
    </citation>
    <scope>NUCLEOTIDE SEQUENCE</scope>
    <source>
        <strain evidence="2">KOD948</strain>
    </source>
</reference>
<feature type="non-terminal residue" evidence="2">
    <location>
        <position position="79"/>
    </location>
</feature>
<protein>
    <submittedName>
        <fullName evidence="2">Uncharacterized protein</fullName>
    </submittedName>
</protein>
<dbReference type="EMBL" id="JAAAJA010001577">
    <property type="protein sequence ID" value="KAG0247136.1"/>
    <property type="molecule type" value="Genomic_DNA"/>
</dbReference>
<gene>
    <name evidence="2" type="ORF">BG011_001961</name>
</gene>